<keyword evidence="11" id="KW-1185">Reference proteome</keyword>
<dbReference type="InterPro" id="IPR036134">
    <property type="entry name" value="Crypto/Photolyase_FAD-like_sf"/>
</dbReference>
<dbReference type="Pfam" id="PF03441">
    <property type="entry name" value="FAD_binding_7"/>
    <property type="match status" value="1"/>
</dbReference>
<dbReference type="NCBIfam" id="TIGR02765">
    <property type="entry name" value="crypto_DASH"/>
    <property type="match status" value="1"/>
</dbReference>
<dbReference type="InterPro" id="IPR014729">
    <property type="entry name" value="Rossmann-like_a/b/a_fold"/>
</dbReference>
<dbReference type="InterPro" id="IPR002081">
    <property type="entry name" value="Cryptochrome/DNA_photolyase_1"/>
</dbReference>
<evidence type="ECO:0000256" key="3">
    <source>
        <dbReference type="ARBA" id="ARBA00022630"/>
    </source>
</evidence>
<proteinExistence type="inferred from homology"/>
<dbReference type="Gene3D" id="3.40.50.620">
    <property type="entry name" value="HUPs"/>
    <property type="match status" value="1"/>
</dbReference>
<accession>A0A344TNP5</accession>
<dbReference type="AlphaFoldDB" id="A0A344TNP5"/>
<dbReference type="GO" id="GO:0003904">
    <property type="term" value="F:deoxyribodipyrimidine photo-lyase activity"/>
    <property type="evidence" value="ECO:0007669"/>
    <property type="project" value="TreeGrafter"/>
</dbReference>
<dbReference type="InterPro" id="IPR036155">
    <property type="entry name" value="Crypto/Photolyase_N_sf"/>
</dbReference>
<evidence type="ECO:0000256" key="4">
    <source>
        <dbReference type="ARBA" id="ARBA00022827"/>
    </source>
</evidence>
<feature type="site" description="Electron transfer via tryptophanyl radical" evidence="7">
    <location>
        <position position="321"/>
    </location>
</feature>
<dbReference type="SUPFAM" id="SSF52425">
    <property type="entry name" value="Cryptochrome/photolyase, N-terminal domain"/>
    <property type="match status" value="1"/>
</dbReference>
<dbReference type="Pfam" id="PF00875">
    <property type="entry name" value="DNA_photolyase"/>
    <property type="match status" value="1"/>
</dbReference>
<gene>
    <name evidence="10" type="ORF">DR864_22190</name>
</gene>
<feature type="site" description="Electron transfer via tryptophanyl radical" evidence="7">
    <location>
        <position position="397"/>
    </location>
</feature>
<evidence type="ECO:0000256" key="6">
    <source>
        <dbReference type="PIRSR" id="PIRSR602081-1"/>
    </source>
</evidence>
<evidence type="ECO:0000259" key="9">
    <source>
        <dbReference type="PROSITE" id="PS51645"/>
    </source>
</evidence>
<evidence type="ECO:0000313" key="11">
    <source>
        <dbReference type="Proteomes" id="UP000251993"/>
    </source>
</evidence>
<dbReference type="InterPro" id="IPR006050">
    <property type="entry name" value="DNA_photolyase_N"/>
</dbReference>
<keyword evidence="4 6" id="KW-0274">FAD</keyword>
<dbReference type="GO" id="GO:0071949">
    <property type="term" value="F:FAD binding"/>
    <property type="evidence" value="ECO:0007669"/>
    <property type="project" value="TreeGrafter"/>
</dbReference>
<dbReference type="PROSITE" id="PS51645">
    <property type="entry name" value="PHR_CRY_ALPHA_BETA"/>
    <property type="match status" value="1"/>
</dbReference>
<dbReference type="OrthoDB" id="9772484at2"/>
<dbReference type="Gene3D" id="1.25.40.80">
    <property type="match status" value="1"/>
</dbReference>
<organism evidence="10 11">
    <name type="scientific">Runella rosea</name>
    <dbReference type="NCBI Taxonomy" id="2259595"/>
    <lineage>
        <taxon>Bacteria</taxon>
        <taxon>Pseudomonadati</taxon>
        <taxon>Bacteroidota</taxon>
        <taxon>Cytophagia</taxon>
        <taxon>Cytophagales</taxon>
        <taxon>Spirosomataceae</taxon>
        <taxon>Runella</taxon>
    </lineage>
</organism>
<feature type="site" description="Electron transfer via tryptophanyl radical" evidence="7">
    <location>
        <position position="374"/>
    </location>
</feature>
<evidence type="ECO:0000256" key="1">
    <source>
        <dbReference type="ARBA" id="ARBA00005862"/>
    </source>
</evidence>
<keyword evidence="5 8" id="KW-0157">Chromophore</keyword>
<feature type="binding site" evidence="6">
    <location>
        <begin position="249"/>
        <end position="253"/>
    </location>
    <ligand>
        <name>FAD</name>
        <dbReference type="ChEBI" id="CHEBI:57692"/>
    </ligand>
</feature>
<sequence length="479" mass="55947">MPKRIIYWFRNDLRLHDNEGFLKAIQDADEVIPMYVFDTRQFEQIDPLGIPKTGTFRAKFLLESVQNLRDNLRKKGANLVIRIGKPEVVISEFARDLDVTAIYTAKEATQEETDVETSLSKKLKVDNIDFEVFWGSTLYHPRDLPFWVSRLPTVFTEFRKAVEGQSVIRPIFQEPVALRIPEGLEFGKMPEIYELILFSQLPEADQRAVLAFKGGETEALHRLHHYLWETGLIKSYKETRNGLLGADYSSKFSPWLALGCLSPRQIYEEIKKYEAKNGANDSTYWLIFELIWRDYFRFVALRYGTRLFKTSGIQYNLELRWNHRRELFDKWVNGQTGVPFIDANMRELQRTGFMSNRGRQNVASFLAKDLMVDWTWGAAYFESQLIDYDVCSNWGNWNYVAGVGNDPRENRYFNILTQATRYDAKGEYVKTWLPELAAVPAESVHKVWTLTPEAQSEYNVQLGEKYPLPIVETDKWSRK</sequence>
<comment type="function">
    <text evidence="8">May have a photoreceptor function.</text>
</comment>
<comment type="similarity">
    <text evidence="1 8">Belongs to the DNA photolyase class-1 family.</text>
</comment>
<dbReference type="PRINTS" id="PR00147">
    <property type="entry name" value="DNAPHOTLYASE"/>
</dbReference>
<dbReference type="Proteomes" id="UP000251993">
    <property type="component" value="Chromosome"/>
</dbReference>
<dbReference type="RefSeq" id="WP_114069029.1">
    <property type="nucleotide sequence ID" value="NZ_CP030850.1"/>
</dbReference>
<dbReference type="EMBL" id="CP030850">
    <property type="protein sequence ID" value="AXE20266.1"/>
    <property type="molecule type" value="Genomic_DNA"/>
</dbReference>
<protein>
    <recommendedName>
        <fullName evidence="2 8">Cryptochrome DASH</fullName>
    </recommendedName>
</protein>
<comment type="cofactor">
    <cofactor evidence="8">
        <name>(6R)-5,10-methylene-5,6,7,8-tetrahydrofolate</name>
        <dbReference type="ChEBI" id="CHEBI:15636"/>
    </cofactor>
    <text evidence="8">Binds 1 5,10-methenyltetrahydrofolate (MTHF) per subunit.</text>
</comment>
<evidence type="ECO:0000256" key="7">
    <source>
        <dbReference type="PIRSR" id="PIRSR602081-2"/>
    </source>
</evidence>
<keyword evidence="3 6" id="KW-0285">Flavoprotein</keyword>
<dbReference type="KEGG" id="run:DR864_22190"/>
<dbReference type="GO" id="GO:0000719">
    <property type="term" value="P:photoreactive repair"/>
    <property type="evidence" value="ECO:0007669"/>
    <property type="project" value="TreeGrafter"/>
</dbReference>
<evidence type="ECO:0000256" key="2">
    <source>
        <dbReference type="ARBA" id="ARBA00017881"/>
    </source>
</evidence>
<dbReference type="InterPro" id="IPR014133">
    <property type="entry name" value="Cry_DASH"/>
</dbReference>
<feature type="binding site" evidence="6">
    <location>
        <position position="236"/>
    </location>
    <ligand>
        <name>FAD</name>
        <dbReference type="ChEBI" id="CHEBI:57692"/>
    </ligand>
</feature>
<dbReference type="GO" id="GO:0003684">
    <property type="term" value="F:damaged DNA binding"/>
    <property type="evidence" value="ECO:0007669"/>
    <property type="project" value="TreeGrafter"/>
</dbReference>
<evidence type="ECO:0000256" key="8">
    <source>
        <dbReference type="RuleBase" id="RU367151"/>
    </source>
</evidence>
<feature type="domain" description="Photolyase/cryptochrome alpha/beta" evidence="9">
    <location>
        <begin position="3"/>
        <end position="138"/>
    </location>
</feature>
<name>A0A344TNP5_9BACT</name>
<dbReference type="SUPFAM" id="SSF48173">
    <property type="entry name" value="Cryptochrome/photolyase FAD-binding domain"/>
    <property type="match status" value="1"/>
</dbReference>
<dbReference type="Gene3D" id="1.10.579.10">
    <property type="entry name" value="DNA Cyclobutane Dipyrimidine Photolyase, subunit A, domain 3"/>
    <property type="match status" value="1"/>
</dbReference>
<dbReference type="PANTHER" id="PTHR11455">
    <property type="entry name" value="CRYPTOCHROME"/>
    <property type="match status" value="1"/>
</dbReference>
<comment type="cofactor">
    <cofactor evidence="6 8">
        <name>FAD</name>
        <dbReference type="ChEBI" id="CHEBI:57692"/>
    </cofactor>
    <text evidence="6 8">Binds 1 FAD per subunit.</text>
</comment>
<evidence type="ECO:0000313" key="10">
    <source>
        <dbReference type="EMBL" id="AXE20266.1"/>
    </source>
</evidence>
<feature type="binding site" evidence="6">
    <location>
        <begin position="387"/>
        <end position="389"/>
    </location>
    <ligand>
        <name>FAD</name>
        <dbReference type="ChEBI" id="CHEBI:57692"/>
    </ligand>
</feature>
<dbReference type="InterPro" id="IPR005101">
    <property type="entry name" value="Cryptochr/Photolyase_FAD-bd"/>
</dbReference>
<dbReference type="PANTHER" id="PTHR11455:SF22">
    <property type="entry name" value="CRYPTOCHROME DASH"/>
    <property type="match status" value="1"/>
</dbReference>
<reference evidence="10 11" key="1">
    <citation type="submission" date="2018-07" db="EMBL/GenBank/DDBJ databases">
        <title>Genome sequencing of Runella.</title>
        <authorList>
            <person name="Baek M.-G."/>
            <person name="Yi H."/>
        </authorList>
    </citation>
    <scope>NUCLEOTIDE SEQUENCE [LARGE SCALE GENOMIC DNA]</scope>
    <source>
        <strain evidence="10 11">HYN0085</strain>
    </source>
</reference>
<evidence type="ECO:0000256" key="5">
    <source>
        <dbReference type="ARBA" id="ARBA00022991"/>
    </source>
</evidence>